<evidence type="ECO:0000256" key="1">
    <source>
        <dbReference type="SAM" id="MobiDB-lite"/>
    </source>
</evidence>
<accession>A0A7J6UBX5</accession>
<reference evidence="2 3" key="1">
    <citation type="submission" date="2020-04" db="EMBL/GenBank/DDBJ databases">
        <title>Perkinsus olseni comparative genomics.</title>
        <authorList>
            <person name="Bogema D.R."/>
        </authorList>
    </citation>
    <scope>NUCLEOTIDE SEQUENCE [LARGE SCALE GENOMIC DNA]</scope>
    <source>
        <strain evidence="2">ATCC PRA-205</strain>
    </source>
</reference>
<feature type="compositionally biased region" description="Low complexity" evidence="1">
    <location>
        <begin position="75"/>
        <end position="90"/>
    </location>
</feature>
<feature type="region of interest" description="Disordered" evidence="1">
    <location>
        <begin position="74"/>
        <end position="115"/>
    </location>
</feature>
<comment type="caution">
    <text evidence="2">The sequence shown here is derived from an EMBL/GenBank/DDBJ whole genome shotgun (WGS) entry which is preliminary data.</text>
</comment>
<protein>
    <submittedName>
        <fullName evidence="2">Uncharacterized protein</fullName>
    </submittedName>
</protein>
<feature type="non-terminal residue" evidence="2">
    <location>
        <position position="1"/>
    </location>
</feature>
<gene>
    <name evidence="2" type="ORF">FOZ62_013517</name>
</gene>
<evidence type="ECO:0000313" key="2">
    <source>
        <dbReference type="EMBL" id="KAF4754694.1"/>
    </source>
</evidence>
<name>A0A7J6UBX5_PEROL</name>
<proteinExistence type="predicted"/>
<dbReference type="Proteomes" id="UP000574390">
    <property type="component" value="Unassembled WGS sequence"/>
</dbReference>
<feature type="non-terminal residue" evidence="2">
    <location>
        <position position="282"/>
    </location>
</feature>
<organism evidence="2 3">
    <name type="scientific">Perkinsus olseni</name>
    <name type="common">Perkinsus atlanticus</name>
    <dbReference type="NCBI Taxonomy" id="32597"/>
    <lineage>
        <taxon>Eukaryota</taxon>
        <taxon>Sar</taxon>
        <taxon>Alveolata</taxon>
        <taxon>Perkinsozoa</taxon>
        <taxon>Perkinsea</taxon>
        <taxon>Perkinsida</taxon>
        <taxon>Perkinsidae</taxon>
        <taxon>Perkinsus</taxon>
    </lineage>
</organism>
<dbReference type="AlphaFoldDB" id="A0A7J6UBX5"/>
<sequence length="282" mass="31656">PAFEWLIDEMIYPYPIEDEPTTHWFTPLIDWCIINTAANKADGRVFVGRKVLKERLAVCVANVRKLARIHSTNLTTQPIQPSSTSSSPGQRAQDGMRDSTLPKSTPTPSLSNHDTTANVPYELMKKKTKALVGDPPAQELIFDGGDNYLQWRVTILEKLEEYDGVPNRIQAEAILLCIKGPTKATIKRKVSREAMCEHGAMAIIDLLDQRFKTSLALRSLDTKFDELHQEPGETLLSYATRFENLLYIKECSSPEENLKDATVIRHFTRGIRDAGAMLSATL</sequence>
<feature type="compositionally biased region" description="Polar residues" evidence="1">
    <location>
        <begin position="101"/>
        <end position="115"/>
    </location>
</feature>
<dbReference type="EMBL" id="JABANM010001196">
    <property type="protein sequence ID" value="KAF4754694.1"/>
    <property type="molecule type" value="Genomic_DNA"/>
</dbReference>
<evidence type="ECO:0000313" key="3">
    <source>
        <dbReference type="Proteomes" id="UP000574390"/>
    </source>
</evidence>